<protein>
    <submittedName>
        <fullName evidence="2">Unplaced genomic scaffold SPHSTscaffold_239, whole genome shotgun sequence</fullName>
    </submittedName>
</protein>
<dbReference type="HOGENOM" id="CLU_2306366_0_0_1"/>
<keyword evidence="3" id="KW-1185">Reference proteome</keyword>
<dbReference type="AlphaFoldDB" id="A0A0C9UGM9"/>
<feature type="non-terminal residue" evidence="2">
    <location>
        <position position="1"/>
    </location>
</feature>
<dbReference type="OrthoDB" id="5211809at2759"/>
<gene>
    <name evidence="2" type="ORF">M422DRAFT_190157</name>
</gene>
<accession>A0A0C9UGM9</accession>
<sequence>NGKYYFSYGAGDTRYLCYTVGDSPLGPFTYGGRLLEPVVGWTTHHSIVEFDGRWWLYYHDASLSGGKNHLRCVKRREIWYDAEGNFTVVKPE</sequence>
<dbReference type="SUPFAM" id="SSF75005">
    <property type="entry name" value="Arabinanase/levansucrase/invertase"/>
    <property type="match status" value="1"/>
</dbReference>
<evidence type="ECO:0000256" key="1">
    <source>
        <dbReference type="ARBA" id="ARBA00023277"/>
    </source>
</evidence>
<dbReference type="Gene3D" id="2.115.10.20">
    <property type="entry name" value="Glycosyl hydrolase domain, family 43"/>
    <property type="match status" value="1"/>
</dbReference>
<dbReference type="EMBL" id="KN837314">
    <property type="protein sequence ID" value="KIJ28147.1"/>
    <property type="molecule type" value="Genomic_DNA"/>
</dbReference>
<dbReference type="InterPro" id="IPR052176">
    <property type="entry name" value="Glycosyl_Hydrlase_43_Enz"/>
</dbReference>
<organism evidence="2 3">
    <name type="scientific">Sphaerobolus stellatus (strain SS14)</name>
    <dbReference type="NCBI Taxonomy" id="990650"/>
    <lineage>
        <taxon>Eukaryota</taxon>
        <taxon>Fungi</taxon>
        <taxon>Dikarya</taxon>
        <taxon>Basidiomycota</taxon>
        <taxon>Agaricomycotina</taxon>
        <taxon>Agaricomycetes</taxon>
        <taxon>Phallomycetidae</taxon>
        <taxon>Geastrales</taxon>
        <taxon>Sphaerobolaceae</taxon>
        <taxon>Sphaerobolus</taxon>
    </lineage>
</organism>
<reference evidence="2 3" key="1">
    <citation type="submission" date="2014-06" db="EMBL/GenBank/DDBJ databases">
        <title>Evolutionary Origins and Diversification of the Mycorrhizal Mutualists.</title>
        <authorList>
            <consortium name="DOE Joint Genome Institute"/>
            <consortium name="Mycorrhizal Genomics Consortium"/>
            <person name="Kohler A."/>
            <person name="Kuo A."/>
            <person name="Nagy L.G."/>
            <person name="Floudas D."/>
            <person name="Copeland A."/>
            <person name="Barry K.W."/>
            <person name="Cichocki N."/>
            <person name="Veneault-Fourrey C."/>
            <person name="LaButti K."/>
            <person name="Lindquist E.A."/>
            <person name="Lipzen A."/>
            <person name="Lundell T."/>
            <person name="Morin E."/>
            <person name="Murat C."/>
            <person name="Riley R."/>
            <person name="Ohm R."/>
            <person name="Sun H."/>
            <person name="Tunlid A."/>
            <person name="Henrissat B."/>
            <person name="Grigoriev I.V."/>
            <person name="Hibbett D.S."/>
            <person name="Martin F."/>
        </authorList>
    </citation>
    <scope>NUCLEOTIDE SEQUENCE [LARGE SCALE GENOMIC DNA]</scope>
    <source>
        <strain evidence="2 3">SS14</strain>
    </source>
</reference>
<evidence type="ECO:0000313" key="3">
    <source>
        <dbReference type="Proteomes" id="UP000054279"/>
    </source>
</evidence>
<keyword evidence="1" id="KW-0119">Carbohydrate metabolism</keyword>
<dbReference type="PANTHER" id="PTHR43772:SF2">
    <property type="entry name" value="PUTATIVE (AFU_ORTHOLOGUE AFUA_2G04480)-RELATED"/>
    <property type="match status" value="1"/>
</dbReference>
<evidence type="ECO:0000313" key="2">
    <source>
        <dbReference type="EMBL" id="KIJ28147.1"/>
    </source>
</evidence>
<dbReference type="PANTHER" id="PTHR43772">
    <property type="entry name" value="ENDO-1,4-BETA-XYLANASE"/>
    <property type="match status" value="1"/>
</dbReference>
<name>A0A0C9UGM9_SPHS4</name>
<dbReference type="InterPro" id="IPR023296">
    <property type="entry name" value="Glyco_hydro_beta-prop_sf"/>
</dbReference>
<dbReference type="Proteomes" id="UP000054279">
    <property type="component" value="Unassembled WGS sequence"/>
</dbReference>
<proteinExistence type="predicted"/>